<protein>
    <submittedName>
        <fullName evidence="1">Uncharacterized protein</fullName>
    </submittedName>
</protein>
<proteinExistence type="predicted"/>
<dbReference type="Proteomes" id="UP000474777">
    <property type="component" value="Unassembled WGS sequence"/>
</dbReference>
<name>A0A6B3LWS0_9BACT</name>
<reference evidence="1 2" key="1">
    <citation type="submission" date="2020-02" db="EMBL/GenBank/DDBJ databases">
        <authorList>
            <person name="Kim M.K."/>
        </authorList>
    </citation>
    <scope>NUCLEOTIDE SEQUENCE [LARGE SCALE GENOMIC DNA]</scope>
    <source>
        <strain evidence="1 2">BT327</strain>
    </source>
</reference>
<dbReference type="RefSeq" id="WP_163915666.1">
    <property type="nucleotide sequence ID" value="NZ_JAAGWD010000006.1"/>
</dbReference>
<sequence length="118" mass="13550">MLATLDQILYHSRIDGFLESIAERNLTYYASDLLDKHACRSREELSEAVKRATDVCSCMHLPLQENIKAVYRSQDGQVMQDWRLSPVAYMLLLINSDASNQVVAQLQLELIKRALHQE</sequence>
<gene>
    <name evidence="1" type="ORF">GXP69_13760</name>
</gene>
<organism evidence="1 2">
    <name type="scientific">Pontibacter burrus</name>
    <dbReference type="NCBI Taxonomy" id="2704466"/>
    <lineage>
        <taxon>Bacteria</taxon>
        <taxon>Pseudomonadati</taxon>
        <taxon>Bacteroidota</taxon>
        <taxon>Cytophagia</taxon>
        <taxon>Cytophagales</taxon>
        <taxon>Hymenobacteraceae</taxon>
        <taxon>Pontibacter</taxon>
    </lineage>
</organism>
<dbReference type="EMBL" id="JAAGWD010000006">
    <property type="protein sequence ID" value="NEM98766.1"/>
    <property type="molecule type" value="Genomic_DNA"/>
</dbReference>
<evidence type="ECO:0000313" key="1">
    <source>
        <dbReference type="EMBL" id="NEM98766.1"/>
    </source>
</evidence>
<accession>A0A6B3LWS0</accession>
<keyword evidence="2" id="KW-1185">Reference proteome</keyword>
<evidence type="ECO:0000313" key="2">
    <source>
        <dbReference type="Proteomes" id="UP000474777"/>
    </source>
</evidence>
<dbReference type="AlphaFoldDB" id="A0A6B3LWS0"/>
<comment type="caution">
    <text evidence="1">The sequence shown here is derived from an EMBL/GenBank/DDBJ whole genome shotgun (WGS) entry which is preliminary data.</text>
</comment>